<organism evidence="1 2">
    <name type="scientific">Gymnopilus dilepis</name>
    <dbReference type="NCBI Taxonomy" id="231916"/>
    <lineage>
        <taxon>Eukaryota</taxon>
        <taxon>Fungi</taxon>
        <taxon>Dikarya</taxon>
        <taxon>Basidiomycota</taxon>
        <taxon>Agaricomycotina</taxon>
        <taxon>Agaricomycetes</taxon>
        <taxon>Agaricomycetidae</taxon>
        <taxon>Agaricales</taxon>
        <taxon>Agaricineae</taxon>
        <taxon>Hymenogastraceae</taxon>
        <taxon>Gymnopilus</taxon>
    </lineage>
</organism>
<keyword evidence="2" id="KW-1185">Reference proteome</keyword>
<protein>
    <submittedName>
        <fullName evidence="1">Uncharacterized protein</fullName>
    </submittedName>
</protein>
<name>A0A409Y070_9AGAR</name>
<reference evidence="1 2" key="1">
    <citation type="journal article" date="2018" name="Evol. Lett.">
        <title>Horizontal gene cluster transfer increased hallucinogenic mushroom diversity.</title>
        <authorList>
            <person name="Reynolds H.T."/>
            <person name="Vijayakumar V."/>
            <person name="Gluck-Thaler E."/>
            <person name="Korotkin H.B."/>
            <person name="Matheny P.B."/>
            <person name="Slot J.C."/>
        </authorList>
    </citation>
    <scope>NUCLEOTIDE SEQUENCE [LARGE SCALE GENOMIC DNA]</scope>
    <source>
        <strain evidence="1 2">SRW20</strain>
    </source>
</reference>
<accession>A0A409Y070</accession>
<dbReference type="EMBL" id="NHYE01001373">
    <property type="protein sequence ID" value="PPQ96424.1"/>
    <property type="molecule type" value="Genomic_DNA"/>
</dbReference>
<dbReference type="Proteomes" id="UP000284706">
    <property type="component" value="Unassembled WGS sequence"/>
</dbReference>
<evidence type="ECO:0000313" key="1">
    <source>
        <dbReference type="EMBL" id="PPQ96424.1"/>
    </source>
</evidence>
<evidence type="ECO:0000313" key="2">
    <source>
        <dbReference type="Proteomes" id="UP000284706"/>
    </source>
</evidence>
<proteinExistence type="predicted"/>
<dbReference type="OrthoDB" id="2677917at2759"/>
<dbReference type="AlphaFoldDB" id="A0A409Y070"/>
<sequence length="149" mass="16785">MMGWEAQFRDRCLDLPNHIAYVAITVHLEHEGKPLTMLLAVAKSHTGENLQKSPKAFKLTKSKGNFDVPKTKAGEVLDEAAQTLADLARELDLEDYAKRDMRSGTDDDGLRKYSFAVKISTTILLPAWFRILKAHQPAERMMPCDVSTR</sequence>
<gene>
    <name evidence="1" type="ORF">CVT26_005103</name>
</gene>
<comment type="caution">
    <text evidence="1">The sequence shown here is derived from an EMBL/GenBank/DDBJ whole genome shotgun (WGS) entry which is preliminary data.</text>
</comment>
<dbReference type="InParanoid" id="A0A409Y070"/>